<protein>
    <submittedName>
        <fullName evidence="5">AraC family transcriptional regulator</fullName>
    </submittedName>
</protein>
<dbReference type="Gene3D" id="1.10.10.60">
    <property type="entry name" value="Homeodomain-like"/>
    <property type="match status" value="2"/>
</dbReference>
<dbReference type="GO" id="GO:0043565">
    <property type="term" value="F:sequence-specific DNA binding"/>
    <property type="evidence" value="ECO:0007669"/>
    <property type="project" value="InterPro"/>
</dbReference>
<keyword evidence="3" id="KW-0804">Transcription</keyword>
<sequence>MDLQLSTAEALDERVPGDLVATSKGKPWRDLLVQIFTRRPVQESLLIPAVPEPLIVWIVSGSALVEERQLEGEWMANKVRAGEFFLQTSPRPCELRWRTLTSEPFRVMHVYLGLPLMKRAATDVHGPESPLVPLREVSGAADEVIANQLGVLCCELLERRTPSTMLVQGLASSLAVHLVRTYASDTRHPATPHGGLPAFKIHRVLAAMQERIDQELDLKHLAKAVQLSESHFSRSFKKSTGFSPSQYLTRLRMERARRLLRETQTPIVEIGLEVGYGSPSHFAQVFRKEVGVLPSDYRHGR</sequence>
<dbReference type="Proteomes" id="UP000319722">
    <property type="component" value="Unassembled WGS sequence"/>
</dbReference>
<comment type="caution">
    <text evidence="5">The sequence shown here is derived from an EMBL/GenBank/DDBJ whole genome shotgun (WGS) entry which is preliminary data.</text>
</comment>
<evidence type="ECO:0000259" key="4">
    <source>
        <dbReference type="PROSITE" id="PS01124"/>
    </source>
</evidence>
<dbReference type="EMBL" id="VIVL01000010">
    <property type="protein sequence ID" value="TWD77134.1"/>
    <property type="molecule type" value="Genomic_DNA"/>
</dbReference>
<dbReference type="PANTHER" id="PTHR46796">
    <property type="entry name" value="HTH-TYPE TRANSCRIPTIONAL ACTIVATOR RHAS-RELATED"/>
    <property type="match status" value="1"/>
</dbReference>
<dbReference type="GO" id="GO:0003700">
    <property type="term" value="F:DNA-binding transcription factor activity"/>
    <property type="evidence" value="ECO:0007669"/>
    <property type="project" value="InterPro"/>
</dbReference>
<dbReference type="Pfam" id="PF12833">
    <property type="entry name" value="HTH_18"/>
    <property type="match status" value="1"/>
</dbReference>
<dbReference type="PROSITE" id="PS01124">
    <property type="entry name" value="HTH_ARAC_FAMILY_2"/>
    <property type="match status" value="1"/>
</dbReference>
<dbReference type="InterPro" id="IPR009057">
    <property type="entry name" value="Homeodomain-like_sf"/>
</dbReference>
<evidence type="ECO:0000313" key="5">
    <source>
        <dbReference type="EMBL" id="TWD77134.1"/>
    </source>
</evidence>
<dbReference type="PRINTS" id="PR00032">
    <property type="entry name" value="HTHARAC"/>
</dbReference>
<dbReference type="RefSeq" id="WP_145746359.1">
    <property type="nucleotide sequence ID" value="NZ_VIVL01000010.1"/>
</dbReference>
<dbReference type="PROSITE" id="PS00041">
    <property type="entry name" value="HTH_ARAC_FAMILY_1"/>
    <property type="match status" value="1"/>
</dbReference>
<evidence type="ECO:0000256" key="1">
    <source>
        <dbReference type="ARBA" id="ARBA00023015"/>
    </source>
</evidence>
<dbReference type="InterPro" id="IPR050204">
    <property type="entry name" value="AraC_XylS_family_regulators"/>
</dbReference>
<dbReference type="SMART" id="SM00342">
    <property type="entry name" value="HTH_ARAC"/>
    <property type="match status" value="1"/>
</dbReference>
<dbReference type="SUPFAM" id="SSF46689">
    <property type="entry name" value="Homeodomain-like"/>
    <property type="match status" value="2"/>
</dbReference>
<dbReference type="InterPro" id="IPR018060">
    <property type="entry name" value="HTH_AraC"/>
</dbReference>
<dbReference type="OrthoDB" id="9816344at2"/>
<dbReference type="InterPro" id="IPR020449">
    <property type="entry name" value="Tscrpt_reg_AraC-type_HTH"/>
</dbReference>
<proteinExistence type="predicted"/>
<accession>A0A561BE08</accession>
<dbReference type="InterPro" id="IPR018062">
    <property type="entry name" value="HTH_AraC-typ_CS"/>
</dbReference>
<evidence type="ECO:0000256" key="3">
    <source>
        <dbReference type="ARBA" id="ARBA00023163"/>
    </source>
</evidence>
<keyword evidence="2" id="KW-0238">DNA-binding</keyword>
<evidence type="ECO:0000313" key="6">
    <source>
        <dbReference type="Proteomes" id="UP000319722"/>
    </source>
</evidence>
<name>A0A561BE08_9BURK</name>
<evidence type="ECO:0000256" key="2">
    <source>
        <dbReference type="ARBA" id="ARBA00023125"/>
    </source>
</evidence>
<keyword evidence="1" id="KW-0805">Transcription regulation</keyword>
<dbReference type="AlphaFoldDB" id="A0A561BE08"/>
<organism evidence="5 6">
    <name type="scientific">Variovorax beijingensis</name>
    <dbReference type="NCBI Taxonomy" id="2496117"/>
    <lineage>
        <taxon>Bacteria</taxon>
        <taxon>Pseudomonadati</taxon>
        <taxon>Pseudomonadota</taxon>
        <taxon>Betaproteobacteria</taxon>
        <taxon>Burkholderiales</taxon>
        <taxon>Comamonadaceae</taxon>
        <taxon>Variovorax</taxon>
    </lineage>
</organism>
<reference evidence="5 6" key="1">
    <citation type="submission" date="2019-06" db="EMBL/GenBank/DDBJ databases">
        <title>Sorghum-associated microbial communities from plants grown in Nebraska, USA.</title>
        <authorList>
            <person name="Schachtman D."/>
        </authorList>
    </citation>
    <scope>NUCLEOTIDE SEQUENCE [LARGE SCALE GENOMIC DNA]</scope>
    <source>
        <strain evidence="5 6">T529</strain>
    </source>
</reference>
<feature type="domain" description="HTH araC/xylS-type" evidence="4">
    <location>
        <begin position="202"/>
        <end position="300"/>
    </location>
</feature>
<dbReference type="PANTHER" id="PTHR46796:SF6">
    <property type="entry name" value="ARAC SUBFAMILY"/>
    <property type="match status" value="1"/>
</dbReference>
<gene>
    <name evidence="5" type="ORF">FB547_11096</name>
</gene>